<dbReference type="PANTHER" id="PTHR44943:SF8">
    <property type="entry name" value="TPR REPEAT-CONTAINING PROTEIN MJ0263"/>
    <property type="match status" value="1"/>
</dbReference>
<keyword evidence="1" id="KW-0677">Repeat</keyword>
<feature type="repeat" description="TPR" evidence="3">
    <location>
        <begin position="6"/>
        <end position="39"/>
    </location>
</feature>
<reference evidence="4 5" key="1">
    <citation type="submission" date="2024-09" db="EMBL/GenBank/DDBJ databases">
        <authorList>
            <person name="Sun Q."/>
            <person name="Mori K."/>
        </authorList>
    </citation>
    <scope>NUCLEOTIDE SEQUENCE [LARGE SCALE GENOMIC DNA]</scope>
    <source>
        <strain evidence="4 5">CECT 7682</strain>
    </source>
</reference>
<evidence type="ECO:0000313" key="5">
    <source>
        <dbReference type="Proteomes" id="UP001589654"/>
    </source>
</evidence>
<evidence type="ECO:0000256" key="3">
    <source>
        <dbReference type="PROSITE-ProRule" id="PRU00339"/>
    </source>
</evidence>
<dbReference type="RefSeq" id="WP_290249395.1">
    <property type="nucleotide sequence ID" value="NZ_JAUFQT010000002.1"/>
</dbReference>
<dbReference type="SMART" id="SM00028">
    <property type="entry name" value="TPR"/>
    <property type="match status" value="7"/>
</dbReference>
<accession>A0ABV5J7B4</accession>
<dbReference type="PROSITE" id="PS50005">
    <property type="entry name" value="TPR"/>
    <property type="match status" value="3"/>
</dbReference>
<dbReference type="Proteomes" id="UP001589654">
    <property type="component" value="Unassembled WGS sequence"/>
</dbReference>
<feature type="repeat" description="TPR" evidence="3">
    <location>
        <begin position="241"/>
        <end position="274"/>
    </location>
</feature>
<name>A0ABV5J7B4_9BACT</name>
<dbReference type="Pfam" id="PF13414">
    <property type="entry name" value="TPR_11"/>
    <property type="match status" value="1"/>
</dbReference>
<evidence type="ECO:0000256" key="2">
    <source>
        <dbReference type="ARBA" id="ARBA00022803"/>
    </source>
</evidence>
<dbReference type="Pfam" id="PF13181">
    <property type="entry name" value="TPR_8"/>
    <property type="match status" value="1"/>
</dbReference>
<dbReference type="InterPro" id="IPR019734">
    <property type="entry name" value="TPR_rpt"/>
</dbReference>
<gene>
    <name evidence="4" type="ORF">ACFFUR_12075</name>
</gene>
<feature type="repeat" description="TPR" evidence="3">
    <location>
        <begin position="40"/>
        <end position="73"/>
    </location>
</feature>
<protein>
    <submittedName>
        <fullName evidence="4">Tetratricopeptide repeat protein</fullName>
    </submittedName>
</protein>
<dbReference type="SUPFAM" id="SSF48452">
    <property type="entry name" value="TPR-like"/>
    <property type="match status" value="1"/>
</dbReference>
<evidence type="ECO:0000256" key="1">
    <source>
        <dbReference type="ARBA" id="ARBA00022737"/>
    </source>
</evidence>
<keyword evidence="5" id="KW-1185">Reference proteome</keyword>
<keyword evidence="2 3" id="KW-0802">TPR repeat</keyword>
<evidence type="ECO:0000313" key="4">
    <source>
        <dbReference type="EMBL" id="MFB9212546.1"/>
    </source>
</evidence>
<dbReference type="EMBL" id="JBHMEW010000062">
    <property type="protein sequence ID" value="MFB9212546.1"/>
    <property type="molecule type" value="Genomic_DNA"/>
</dbReference>
<dbReference type="InterPro" id="IPR051685">
    <property type="entry name" value="Ycf3/AcsC/BcsC/TPR_MFPF"/>
</dbReference>
<comment type="caution">
    <text evidence="4">The sequence shown here is derived from an EMBL/GenBank/DDBJ whole genome shotgun (WGS) entry which is preliminary data.</text>
</comment>
<dbReference type="InterPro" id="IPR011990">
    <property type="entry name" value="TPR-like_helical_dom_sf"/>
</dbReference>
<dbReference type="PANTHER" id="PTHR44943">
    <property type="entry name" value="CELLULOSE SYNTHASE OPERON PROTEIN C"/>
    <property type="match status" value="1"/>
</dbReference>
<proteinExistence type="predicted"/>
<sequence length="289" mass="33575">MELNKAITLNNQGAKHFLEKEYEKAEQCYLEAFEINPKNVSVLNNLGLFYHQQKDYEKALSYFDLAISHEEKPNFRVNAGNSLVMLNKPDKAKEQYLKATKLDPRHIGAWVSLAKLCTHLGELEDAVLFWKKLMRYTAKEEYILELAKVYMLKKQFNVAVSLLYERIPNPNNPEIWFQIGRGEFLLKNHGMAEDALKKALAECPDQVEYRYYLAINYLSMGQIEGGLYHINMILKLQPDNYQILTEKGIILCGLHEYDNALKLFEKALSIQPEYDKAIHYKKLISNQTS</sequence>
<dbReference type="Pfam" id="PF13432">
    <property type="entry name" value="TPR_16"/>
    <property type="match status" value="1"/>
</dbReference>
<organism evidence="4 5">
    <name type="scientific">Echinicola jeungdonensis</name>
    <dbReference type="NCBI Taxonomy" id="709343"/>
    <lineage>
        <taxon>Bacteria</taxon>
        <taxon>Pseudomonadati</taxon>
        <taxon>Bacteroidota</taxon>
        <taxon>Cytophagia</taxon>
        <taxon>Cytophagales</taxon>
        <taxon>Cyclobacteriaceae</taxon>
        <taxon>Echinicola</taxon>
    </lineage>
</organism>
<dbReference type="Gene3D" id="1.25.40.10">
    <property type="entry name" value="Tetratricopeptide repeat domain"/>
    <property type="match status" value="3"/>
</dbReference>